<reference evidence="1 2" key="1">
    <citation type="submission" date="2022-12" db="EMBL/GenBank/DDBJ databases">
        <title>Chromosome-scale assembly of the Ensete ventricosum genome.</title>
        <authorList>
            <person name="Dussert Y."/>
            <person name="Stocks J."/>
            <person name="Wendawek A."/>
            <person name="Woldeyes F."/>
            <person name="Nichols R.A."/>
            <person name="Borrell J.S."/>
        </authorList>
    </citation>
    <scope>NUCLEOTIDE SEQUENCE [LARGE SCALE GENOMIC DNA]</scope>
    <source>
        <strain evidence="2">cv. Maze</strain>
        <tissue evidence="1">Seeds</tissue>
    </source>
</reference>
<organism evidence="1 2">
    <name type="scientific">Ensete ventricosum</name>
    <name type="common">Abyssinian banana</name>
    <name type="synonym">Musa ensete</name>
    <dbReference type="NCBI Taxonomy" id="4639"/>
    <lineage>
        <taxon>Eukaryota</taxon>
        <taxon>Viridiplantae</taxon>
        <taxon>Streptophyta</taxon>
        <taxon>Embryophyta</taxon>
        <taxon>Tracheophyta</taxon>
        <taxon>Spermatophyta</taxon>
        <taxon>Magnoliopsida</taxon>
        <taxon>Liliopsida</taxon>
        <taxon>Zingiberales</taxon>
        <taxon>Musaceae</taxon>
        <taxon>Ensete</taxon>
    </lineage>
</organism>
<protein>
    <submittedName>
        <fullName evidence="1">Uncharacterized protein</fullName>
    </submittedName>
</protein>
<dbReference type="Proteomes" id="UP001222027">
    <property type="component" value="Unassembled WGS sequence"/>
</dbReference>
<dbReference type="EMBL" id="JAQQAF010000007">
    <property type="protein sequence ID" value="KAJ8470081.1"/>
    <property type="molecule type" value="Genomic_DNA"/>
</dbReference>
<name>A0AAV8P8M1_ENSVE</name>
<dbReference type="PROSITE" id="PS51257">
    <property type="entry name" value="PROKAR_LIPOPROTEIN"/>
    <property type="match status" value="1"/>
</dbReference>
<evidence type="ECO:0000313" key="1">
    <source>
        <dbReference type="EMBL" id="KAJ8470081.1"/>
    </source>
</evidence>
<dbReference type="AlphaFoldDB" id="A0AAV8P8M1"/>
<accession>A0AAV8P8M1</accession>
<proteinExistence type="predicted"/>
<evidence type="ECO:0000313" key="2">
    <source>
        <dbReference type="Proteomes" id="UP001222027"/>
    </source>
</evidence>
<gene>
    <name evidence="1" type="ORF">OPV22_024424</name>
</gene>
<sequence>MEQVRRQRREGRLLESSGKLRPFHLIALSQSCCCCLSQLISALGGREGGLRCPRIEKIRFLSWKSSVRFRLKISNLKCNPMKVSVSLTGSFFIVPLFLVDLCK</sequence>
<comment type="caution">
    <text evidence="1">The sequence shown here is derived from an EMBL/GenBank/DDBJ whole genome shotgun (WGS) entry which is preliminary data.</text>
</comment>
<keyword evidence="2" id="KW-1185">Reference proteome</keyword>